<feature type="domain" description="HTH crp-type" evidence="5">
    <location>
        <begin position="168"/>
        <end position="241"/>
    </location>
</feature>
<evidence type="ECO:0000259" key="5">
    <source>
        <dbReference type="PROSITE" id="PS51063"/>
    </source>
</evidence>
<dbReference type="SUPFAM" id="SSF46785">
    <property type="entry name" value="Winged helix' DNA-binding domain"/>
    <property type="match status" value="1"/>
</dbReference>
<dbReference type="GO" id="GO:0003677">
    <property type="term" value="F:DNA binding"/>
    <property type="evidence" value="ECO:0007669"/>
    <property type="project" value="UniProtKB-KW"/>
</dbReference>
<proteinExistence type="predicted"/>
<dbReference type="InterPro" id="IPR000595">
    <property type="entry name" value="cNMP-bd_dom"/>
</dbReference>
<dbReference type="Gene3D" id="2.60.120.10">
    <property type="entry name" value="Jelly Rolls"/>
    <property type="match status" value="1"/>
</dbReference>
<evidence type="ECO:0000313" key="6">
    <source>
        <dbReference type="EMBL" id="RRJ84464.1"/>
    </source>
</evidence>
<evidence type="ECO:0000256" key="2">
    <source>
        <dbReference type="ARBA" id="ARBA00023125"/>
    </source>
</evidence>
<protein>
    <submittedName>
        <fullName evidence="6">Transcriptional regulator FNR</fullName>
    </submittedName>
</protein>
<keyword evidence="1" id="KW-0805">Transcription regulation</keyword>
<dbReference type="InterPro" id="IPR018490">
    <property type="entry name" value="cNMP-bd_dom_sf"/>
</dbReference>
<reference evidence="6 7" key="2">
    <citation type="submission" date="2018-12" db="EMBL/GenBank/DDBJ databases">
        <title>Simiduia agarivorans gen. nov., sp. nov., a marine, agarolytic bacterium isolated from shallow coastal water from Keelung, Taiwan.</title>
        <authorList>
            <person name="Shieh W.Y."/>
        </authorList>
    </citation>
    <scope>NUCLEOTIDE SEQUENCE [LARGE SCALE GENOMIC DNA]</scope>
    <source>
        <strain evidence="6 7">GTF-13</strain>
    </source>
</reference>
<dbReference type="InterPro" id="IPR012318">
    <property type="entry name" value="HTH_CRP"/>
</dbReference>
<evidence type="ECO:0000256" key="1">
    <source>
        <dbReference type="ARBA" id="ARBA00023015"/>
    </source>
</evidence>
<dbReference type="GO" id="GO:0003700">
    <property type="term" value="F:DNA-binding transcription factor activity"/>
    <property type="evidence" value="ECO:0007669"/>
    <property type="project" value="TreeGrafter"/>
</dbReference>
<dbReference type="Pfam" id="PF13545">
    <property type="entry name" value="HTH_Crp_2"/>
    <property type="match status" value="1"/>
</dbReference>
<dbReference type="CDD" id="cd00092">
    <property type="entry name" value="HTH_CRP"/>
    <property type="match status" value="1"/>
</dbReference>
<keyword evidence="2" id="KW-0238">DNA-binding</keyword>
<dbReference type="PROSITE" id="PS51063">
    <property type="entry name" value="HTH_CRP_2"/>
    <property type="match status" value="1"/>
</dbReference>
<accession>A0A3P3VPU3</accession>
<dbReference type="RefSeq" id="WP_125014893.1">
    <property type="nucleotide sequence ID" value="NZ_QWEZ01000001.1"/>
</dbReference>
<dbReference type="InterPro" id="IPR036388">
    <property type="entry name" value="WH-like_DNA-bd_sf"/>
</dbReference>
<dbReference type="InterPro" id="IPR036390">
    <property type="entry name" value="WH_DNA-bd_sf"/>
</dbReference>
<name>A0A3P3VPU3_9GAMM</name>
<evidence type="ECO:0000256" key="3">
    <source>
        <dbReference type="ARBA" id="ARBA00023163"/>
    </source>
</evidence>
<dbReference type="PANTHER" id="PTHR24567">
    <property type="entry name" value="CRP FAMILY TRANSCRIPTIONAL REGULATORY PROTEIN"/>
    <property type="match status" value="1"/>
</dbReference>
<dbReference type="SMART" id="SM00419">
    <property type="entry name" value="HTH_CRP"/>
    <property type="match status" value="1"/>
</dbReference>
<feature type="domain" description="Cyclic nucleotide-binding" evidence="4">
    <location>
        <begin position="43"/>
        <end position="118"/>
    </location>
</feature>
<dbReference type="Gene3D" id="1.10.10.10">
    <property type="entry name" value="Winged helix-like DNA-binding domain superfamily/Winged helix DNA-binding domain"/>
    <property type="match status" value="1"/>
</dbReference>
<dbReference type="SMART" id="SM00100">
    <property type="entry name" value="cNMP"/>
    <property type="match status" value="1"/>
</dbReference>
<dbReference type="FunFam" id="1.10.10.10:FF:000028">
    <property type="entry name" value="Fumarate/nitrate reduction transcriptional regulator Fnr"/>
    <property type="match status" value="1"/>
</dbReference>
<dbReference type="InterPro" id="IPR050397">
    <property type="entry name" value="Env_Response_Regulators"/>
</dbReference>
<gene>
    <name evidence="6" type="ORF">D0544_04990</name>
</gene>
<dbReference type="Proteomes" id="UP000280792">
    <property type="component" value="Unassembled WGS sequence"/>
</dbReference>
<dbReference type="PROSITE" id="PS50042">
    <property type="entry name" value="CNMP_BINDING_3"/>
    <property type="match status" value="1"/>
</dbReference>
<dbReference type="GO" id="GO:0005829">
    <property type="term" value="C:cytosol"/>
    <property type="evidence" value="ECO:0007669"/>
    <property type="project" value="TreeGrafter"/>
</dbReference>
<keyword evidence="3" id="KW-0804">Transcription</keyword>
<dbReference type="Pfam" id="PF00027">
    <property type="entry name" value="cNMP_binding"/>
    <property type="match status" value="1"/>
</dbReference>
<comment type="caution">
    <text evidence="6">The sequence shown here is derived from an EMBL/GenBank/DDBJ whole genome shotgun (WGS) entry which is preliminary data.</text>
</comment>
<organism evidence="6 7">
    <name type="scientific">Aestuariirhabdus litorea</name>
    <dbReference type="NCBI Taxonomy" id="2528527"/>
    <lineage>
        <taxon>Bacteria</taxon>
        <taxon>Pseudomonadati</taxon>
        <taxon>Pseudomonadota</taxon>
        <taxon>Gammaproteobacteria</taxon>
        <taxon>Oceanospirillales</taxon>
        <taxon>Aestuariirhabdaceae</taxon>
        <taxon>Aestuariirhabdus</taxon>
    </lineage>
</organism>
<evidence type="ECO:0000313" key="7">
    <source>
        <dbReference type="Proteomes" id="UP000280792"/>
    </source>
</evidence>
<dbReference type="PRINTS" id="PR00034">
    <property type="entry name" value="HTHCRP"/>
</dbReference>
<dbReference type="EMBL" id="QWEZ01000001">
    <property type="protein sequence ID" value="RRJ84464.1"/>
    <property type="molecule type" value="Genomic_DNA"/>
</dbReference>
<dbReference type="CDD" id="cd00038">
    <property type="entry name" value="CAP_ED"/>
    <property type="match status" value="1"/>
</dbReference>
<sequence>MSQPQPPCANHSRPQDEEKYVQCERCALFPLCDPVDVSDGQFNLIEGLLQRRVPIAPGEPLFSEGDSFGAIYAISAGAFKLTLPDEQGNEKVCGFSFSGELVGYSGMAVGRYPYTATAMEQSYVCEIPYQRLMDYAEKVPEIRNNLFTMLSMESFHSHLSFTMMMGRKNVDQRVSSFLVNLEQRTRRRGFNNPTLTLSMRRDDIANFLGLPKETLSRALSKFQQQGLIELDGRKLVLVDYQQLLNTAGLPGRDSEQASTLFP</sequence>
<dbReference type="PANTHER" id="PTHR24567:SF75">
    <property type="entry name" value="FUMARATE AND NITRATE REDUCTION REGULATORY PROTEIN"/>
    <property type="match status" value="1"/>
</dbReference>
<dbReference type="AlphaFoldDB" id="A0A3P3VPU3"/>
<evidence type="ECO:0000259" key="4">
    <source>
        <dbReference type="PROSITE" id="PS50042"/>
    </source>
</evidence>
<reference evidence="6 7" key="1">
    <citation type="submission" date="2018-08" db="EMBL/GenBank/DDBJ databases">
        <authorList>
            <person name="Khan S.A."/>
        </authorList>
    </citation>
    <scope>NUCLEOTIDE SEQUENCE [LARGE SCALE GENOMIC DNA]</scope>
    <source>
        <strain evidence="6 7">GTF-13</strain>
    </source>
</reference>
<dbReference type="SUPFAM" id="SSF51206">
    <property type="entry name" value="cAMP-binding domain-like"/>
    <property type="match status" value="1"/>
</dbReference>
<keyword evidence="7" id="KW-1185">Reference proteome</keyword>
<dbReference type="InterPro" id="IPR014710">
    <property type="entry name" value="RmlC-like_jellyroll"/>
</dbReference>